<gene>
    <name evidence="1" type="ORF">PSSU_0034</name>
</gene>
<dbReference type="RefSeq" id="WP_157847244.1">
    <property type="nucleotide sequence ID" value="NZ_MWWQ01000001.1"/>
</dbReference>
<sequence length="177" mass="19523">MPRHGEAGAEQPTPGMPVAQALRLDPTLLPEQIFAVYCSDAALDDDERRQKAHDSFGKPGRDPITISTALMPMMDDPVWRRGMAVAQLSQNWEQIVGAAIAANCRPVSYKDGVLTIRPLSTVWGQQLTFMAPQIKQALNSRVKGLDVTEVKVTAASSITFRRGKWDVKGRGVRDTYF</sequence>
<proteinExistence type="predicted"/>
<name>A0A261F4B4_9BIFI</name>
<dbReference type="Proteomes" id="UP000216454">
    <property type="component" value="Unassembled WGS sequence"/>
</dbReference>
<comment type="caution">
    <text evidence="1">The sequence shown here is derived from an EMBL/GenBank/DDBJ whole genome shotgun (WGS) entry which is preliminary data.</text>
</comment>
<evidence type="ECO:0000313" key="2">
    <source>
        <dbReference type="Proteomes" id="UP000216454"/>
    </source>
</evidence>
<dbReference type="EMBL" id="MWWQ01000001">
    <property type="protein sequence ID" value="OZG53931.1"/>
    <property type="molecule type" value="Genomic_DNA"/>
</dbReference>
<dbReference type="OrthoDB" id="5516926at2"/>
<reference evidence="1 2" key="1">
    <citation type="journal article" date="2017" name="BMC Genomics">
        <title>Comparative genomic and phylogenomic analyses of the Bifidobacteriaceae family.</title>
        <authorList>
            <person name="Lugli G.A."/>
            <person name="Milani C."/>
            <person name="Turroni F."/>
            <person name="Duranti S."/>
            <person name="Mancabelli L."/>
            <person name="Mangifesta M."/>
            <person name="Ferrario C."/>
            <person name="Modesto M."/>
            <person name="Mattarelli P."/>
            <person name="Jiri K."/>
            <person name="van Sinderen D."/>
            <person name="Ventura M."/>
        </authorList>
    </citation>
    <scope>NUCLEOTIDE SEQUENCE [LARGE SCALE GENOMIC DNA]</scope>
    <source>
        <strain evidence="1 2">DSM 24744</strain>
    </source>
</reference>
<dbReference type="PANTHER" id="PTHR36456">
    <property type="entry name" value="UPF0232 PROTEIN SCO3875"/>
    <property type="match status" value="1"/>
</dbReference>
<accession>A0A261F4B4</accession>
<protein>
    <recommendedName>
        <fullName evidence="3">DUF721 domain-containing protein</fullName>
    </recommendedName>
</protein>
<dbReference type="InterPro" id="IPR007922">
    <property type="entry name" value="DciA-like"/>
</dbReference>
<keyword evidence="2" id="KW-1185">Reference proteome</keyword>
<dbReference type="Pfam" id="PF05258">
    <property type="entry name" value="DciA"/>
    <property type="match status" value="1"/>
</dbReference>
<evidence type="ECO:0000313" key="1">
    <source>
        <dbReference type="EMBL" id="OZG53931.1"/>
    </source>
</evidence>
<organism evidence="1 2">
    <name type="scientific">Pseudoscardovia suis</name>
    <dbReference type="NCBI Taxonomy" id="987063"/>
    <lineage>
        <taxon>Bacteria</taxon>
        <taxon>Bacillati</taxon>
        <taxon>Actinomycetota</taxon>
        <taxon>Actinomycetes</taxon>
        <taxon>Bifidobacteriales</taxon>
        <taxon>Bifidobacteriaceae</taxon>
        <taxon>Pseudoscardovia</taxon>
    </lineage>
</organism>
<dbReference type="PANTHER" id="PTHR36456:SF1">
    <property type="entry name" value="UPF0232 PROTEIN SCO3875"/>
    <property type="match status" value="1"/>
</dbReference>
<dbReference type="AlphaFoldDB" id="A0A261F4B4"/>
<evidence type="ECO:0008006" key="3">
    <source>
        <dbReference type="Google" id="ProtNLM"/>
    </source>
</evidence>